<dbReference type="SUPFAM" id="SSF53706">
    <property type="entry name" value="Formate dehydrogenase/DMSO reductase, domains 1-3"/>
    <property type="match status" value="1"/>
</dbReference>
<dbReference type="PANTHER" id="PTHR43105">
    <property type="entry name" value="RESPIRATORY NITRATE REDUCTASE"/>
    <property type="match status" value="1"/>
</dbReference>
<keyword evidence="5" id="KW-0411">Iron-sulfur</keyword>
<evidence type="ECO:0000256" key="3">
    <source>
        <dbReference type="ARBA" id="ARBA00023002"/>
    </source>
</evidence>
<dbReference type="Gene3D" id="2.20.25.90">
    <property type="entry name" value="ADC-like domains"/>
    <property type="match status" value="1"/>
</dbReference>
<dbReference type="InterPro" id="IPR006963">
    <property type="entry name" value="Mopterin_OxRdtase_4Fe-4S_dom"/>
</dbReference>
<dbReference type="InterPro" id="IPR009010">
    <property type="entry name" value="Asp_de-COase-like_dom_sf"/>
</dbReference>
<dbReference type="InterPro" id="IPR050123">
    <property type="entry name" value="Prok_molybdopt-oxidoreductase"/>
</dbReference>
<dbReference type="GO" id="GO:0046872">
    <property type="term" value="F:metal ion binding"/>
    <property type="evidence" value="ECO:0007669"/>
    <property type="project" value="UniProtKB-KW"/>
</dbReference>
<keyword evidence="3" id="KW-0560">Oxidoreductase</keyword>
<evidence type="ECO:0000256" key="1">
    <source>
        <dbReference type="ARBA" id="ARBA00022485"/>
    </source>
</evidence>
<dbReference type="GO" id="GO:1990204">
    <property type="term" value="C:oxidoreductase complex"/>
    <property type="evidence" value="ECO:0007669"/>
    <property type="project" value="UniProtKB-ARBA"/>
</dbReference>
<dbReference type="InterPro" id="IPR006656">
    <property type="entry name" value="Mopterin_OxRdtase"/>
</dbReference>
<name>A0A4Y9ERN2_9SPHN</name>
<dbReference type="InterPro" id="IPR006657">
    <property type="entry name" value="MoPterin_dinucl-bd_dom"/>
</dbReference>
<dbReference type="Pfam" id="PF00384">
    <property type="entry name" value="Molybdopterin"/>
    <property type="match status" value="1"/>
</dbReference>
<dbReference type="GO" id="GO:0045333">
    <property type="term" value="P:cellular respiration"/>
    <property type="evidence" value="ECO:0007669"/>
    <property type="project" value="UniProtKB-ARBA"/>
</dbReference>
<dbReference type="Gene3D" id="3.40.228.10">
    <property type="entry name" value="Dimethylsulfoxide Reductase, domain 2"/>
    <property type="match status" value="1"/>
</dbReference>
<proteinExistence type="predicted"/>
<dbReference type="GO" id="GO:0043546">
    <property type="term" value="F:molybdopterin cofactor binding"/>
    <property type="evidence" value="ECO:0007669"/>
    <property type="project" value="InterPro"/>
</dbReference>
<dbReference type="SUPFAM" id="SSF50692">
    <property type="entry name" value="ADC-like"/>
    <property type="match status" value="1"/>
</dbReference>
<evidence type="ECO:0000256" key="2">
    <source>
        <dbReference type="ARBA" id="ARBA00022723"/>
    </source>
</evidence>
<dbReference type="Pfam" id="PF04879">
    <property type="entry name" value="Molybdop_Fe4S4"/>
    <property type="match status" value="1"/>
</dbReference>
<dbReference type="OrthoDB" id="9759518at2"/>
<keyword evidence="8" id="KW-1185">Reference proteome</keyword>
<evidence type="ECO:0000259" key="6">
    <source>
        <dbReference type="PROSITE" id="PS51669"/>
    </source>
</evidence>
<dbReference type="Gene3D" id="3.40.50.740">
    <property type="match status" value="1"/>
</dbReference>
<feature type="domain" description="4Fe-4S Mo/W bis-MGD-type" evidence="6">
    <location>
        <begin position="4"/>
        <end position="60"/>
    </location>
</feature>
<dbReference type="Pfam" id="PF01568">
    <property type="entry name" value="Molydop_binding"/>
    <property type="match status" value="1"/>
</dbReference>
<evidence type="ECO:0000256" key="5">
    <source>
        <dbReference type="ARBA" id="ARBA00023014"/>
    </source>
</evidence>
<protein>
    <submittedName>
        <fullName evidence="7">Molybdopterin oxidoreductase</fullName>
    </submittedName>
</protein>
<keyword evidence="1" id="KW-0004">4Fe-4S</keyword>
<dbReference type="GO" id="GO:0016491">
    <property type="term" value="F:oxidoreductase activity"/>
    <property type="evidence" value="ECO:0007669"/>
    <property type="project" value="UniProtKB-KW"/>
</dbReference>
<dbReference type="PANTHER" id="PTHR43105:SF9">
    <property type="entry name" value="NADPH-FE(3+) OXIDOREDUCTASE SUBUNIT ALPHA"/>
    <property type="match status" value="1"/>
</dbReference>
<keyword evidence="4" id="KW-0408">Iron</keyword>
<dbReference type="GO" id="GO:0016020">
    <property type="term" value="C:membrane"/>
    <property type="evidence" value="ECO:0007669"/>
    <property type="project" value="TreeGrafter"/>
</dbReference>
<reference evidence="7 8" key="1">
    <citation type="submission" date="2019-02" db="EMBL/GenBank/DDBJ databases">
        <title>Polymorphobacter sp. isolated from the lake at the Tibet of China.</title>
        <authorList>
            <person name="Li A."/>
        </authorList>
    </citation>
    <scope>NUCLEOTIDE SEQUENCE [LARGE SCALE GENOMIC DNA]</scope>
    <source>
        <strain evidence="7 8">DJ1R-1</strain>
    </source>
</reference>
<dbReference type="Gene3D" id="3.30.2070.10">
    <property type="entry name" value="Formate dehydrogenase/DMSO reductase"/>
    <property type="match status" value="1"/>
</dbReference>
<dbReference type="SMART" id="SM00926">
    <property type="entry name" value="Molybdop_Fe4S4"/>
    <property type="match status" value="1"/>
</dbReference>
<keyword evidence="2" id="KW-0479">Metal-binding</keyword>
<dbReference type="RefSeq" id="WP_135245008.1">
    <property type="nucleotide sequence ID" value="NZ_SIHO01000001.1"/>
</dbReference>
<sequence>MSETVTRKSACILCYVNCGIEVEIEDGVMKRVRGDKDNPKSLGYICQKAGRLPYYANDRALRLTSPLRRTKNGDFEKISWDVAIAEIAAKLHDVRAVGGTQAFGYYGGGGQGSVMGGVFGQALRGVMGSGPYFSAVSQEKTGDFWVNGHMFGAHNIHTAEDVHGAELTIVLGCNPWMANGFVRARDAMSAIGKDPNRKMIVIDPRRTEVADLADLHLALRPGTDAFLLGALLAMIVARGGQDDAFLAARTTGWEEVRTELAKVPVDAWLKAADISREQAESAVNMIIDAASMTVRADVGVQQSRNSTLNAYLEKLLFLVTGNFLKPGCNGLHTWLAPMWGHSRPGSADLATGQARIAGLSPPNDLPKTILTDHPERVRAMFVDSGNPANTVTDTTAVEKALSSLDLLVVVEVAMTETARLADYVLPACNQFERWENTLFNFEYPHNVFQLREPLFDPLPGTQPEPEIYARLIRAMGFMPADAQLEHLRELAVSDRSAFSAAFAELLKEAPHHRYIAPVILYETLGQALPPGAAATAVWWPAAHQCARVNRDAVIGAGFEGEGPALGEALFEAMVSRRSGVIFTDEKHEDLWRLVGHADGKVHLAIPEMFDWLARLNVAVVEPDPAYPIMLIAGQRRHYNANQAIRDPRWRKNDPAGALHMHPDDLAAANGVAGGWMAVVTPAGRLVVRVDADPRLHRGQASLPHGYGQIYDTPQGRVTIGPRLNMITMTEDCDPIARTPHHKNVAIRVELPTLAEISFHEEQEVWAKQVTG</sequence>
<dbReference type="Proteomes" id="UP000297737">
    <property type="component" value="Unassembled WGS sequence"/>
</dbReference>
<evidence type="ECO:0000313" key="8">
    <source>
        <dbReference type="Proteomes" id="UP000297737"/>
    </source>
</evidence>
<dbReference type="EMBL" id="SIHO01000001">
    <property type="protein sequence ID" value="TFU06285.1"/>
    <property type="molecule type" value="Genomic_DNA"/>
</dbReference>
<accession>A0A4Y9ERN2</accession>
<evidence type="ECO:0000313" key="7">
    <source>
        <dbReference type="EMBL" id="TFU06285.1"/>
    </source>
</evidence>
<gene>
    <name evidence="7" type="ORF">EUV02_04600</name>
</gene>
<dbReference type="PROSITE" id="PS51669">
    <property type="entry name" value="4FE4S_MOW_BIS_MGD"/>
    <property type="match status" value="1"/>
</dbReference>
<dbReference type="GO" id="GO:0051539">
    <property type="term" value="F:4 iron, 4 sulfur cluster binding"/>
    <property type="evidence" value="ECO:0007669"/>
    <property type="project" value="UniProtKB-KW"/>
</dbReference>
<evidence type="ECO:0000256" key="4">
    <source>
        <dbReference type="ARBA" id="ARBA00023004"/>
    </source>
</evidence>
<organism evidence="7 8">
    <name type="scientific">Glacieibacterium arshaanense</name>
    <dbReference type="NCBI Taxonomy" id="2511025"/>
    <lineage>
        <taxon>Bacteria</taxon>
        <taxon>Pseudomonadati</taxon>
        <taxon>Pseudomonadota</taxon>
        <taxon>Alphaproteobacteria</taxon>
        <taxon>Sphingomonadales</taxon>
        <taxon>Sphingosinicellaceae</taxon>
        <taxon>Glacieibacterium</taxon>
    </lineage>
</organism>
<dbReference type="Gene3D" id="2.40.40.20">
    <property type="match status" value="1"/>
</dbReference>
<comment type="caution">
    <text evidence="7">The sequence shown here is derived from an EMBL/GenBank/DDBJ whole genome shotgun (WGS) entry which is preliminary data.</text>
</comment>
<dbReference type="AlphaFoldDB" id="A0A4Y9ERN2"/>